<accession>A0A136PPX4</accession>
<organism evidence="1 2">
    <name type="scientific">Micromonospora rosaria</name>
    <dbReference type="NCBI Taxonomy" id="47874"/>
    <lineage>
        <taxon>Bacteria</taxon>
        <taxon>Bacillati</taxon>
        <taxon>Actinomycetota</taxon>
        <taxon>Actinomycetes</taxon>
        <taxon>Micromonosporales</taxon>
        <taxon>Micromonosporaceae</taxon>
        <taxon>Micromonospora</taxon>
    </lineage>
</organism>
<dbReference type="Proteomes" id="UP000070620">
    <property type="component" value="Unassembled WGS sequence"/>
</dbReference>
<dbReference type="EMBL" id="LRQV01000070">
    <property type="protein sequence ID" value="KXK60492.1"/>
    <property type="molecule type" value="Genomic_DNA"/>
</dbReference>
<evidence type="ECO:0008006" key="3">
    <source>
        <dbReference type="Google" id="ProtNLM"/>
    </source>
</evidence>
<name>A0A136PPX4_9ACTN</name>
<protein>
    <recommendedName>
        <fullName evidence="3">Bacterial transcriptional activator domain-containing protein</fullName>
    </recommendedName>
</protein>
<evidence type="ECO:0000313" key="2">
    <source>
        <dbReference type="Proteomes" id="UP000070620"/>
    </source>
</evidence>
<reference evidence="1 2" key="1">
    <citation type="submission" date="2016-01" db="EMBL/GenBank/DDBJ databases">
        <title>Whole genome sequence and analysis of Micromonospora rosaria DSM 803, which can produce antibacterial substance rosamicin.</title>
        <authorList>
            <person name="Yang H."/>
            <person name="He X."/>
            <person name="Zhu D."/>
        </authorList>
    </citation>
    <scope>NUCLEOTIDE SEQUENCE [LARGE SCALE GENOMIC DNA]</scope>
    <source>
        <strain evidence="1 2">DSM 803</strain>
    </source>
</reference>
<evidence type="ECO:0000313" key="1">
    <source>
        <dbReference type="EMBL" id="KXK60492.1"/>
    </source>
</evidence>
<dbReference type="AlphaFoldDB" id="A0A136PPX4"/>
<comment type="caution">
    <text evidence="1">The sequence shown here is derived from an EMBL/GenBank/DDBJ whole genome shotgun (WGS) entry which is preliminary data.</text>
</comment>
<keyword evidence="2" id="KW-1185">Reference proteome</keyword>
<sequence>MFASHAGTCWIELRKPDEARAMLQLLWNATTDQARRRVYGAVQLSRAELLNGDVEQAASYATTAVESVAGLTSQRSRNHLVQLRKQLAPYHHVAAVEEFERRVDLLLEG</sequence>
<gene>
    <name evidence="1" type="ORF">AWW66_18750</name>
</gene>
<proteinExistence type="predicted"/>